<dbReference type="Pfam" id="PF12906">
    <property type="entry name" value="RINGv"/>
    <property type="match status" value="1"/>
</dbReference>
<gene>
    <name evidence="9" type="primary">LOC115211669</name>
</gene>
<dbReference type="GO" id="GO:0005768">
    <property type="term" value="C:endosome"/>
    <property type="evidence" value="ECO:0007669"/>
    <property type="project" value="UniProtKB-SubCell"/>
</dbReference>
<dbReference type="Gene3D" id="3.30.40.10">
    <property type="entry name" value="Zinc/RING finger domain, C3HC4 (zinc finger)"/>
    <property type="match status" value="1"/>
</dbReference>
<evidence type="ECO:0000256" key="3">
    <source>
        <dbReference type="ARBA" id="ARBA00004656"/>
    </source>
</evidence>
<dbReference type="InterPro" id="IPR011016">
    <property type="entry name" value="Znf_RING-CH"/>
</dbReference>
<keyword evidence="5" id="KW-0863">Zinc-finger</keyword>
<evidence type="ECO:0000256" key="5">
    <source>
        <dbReference type="ARBA" id="ARBA00022771"/>
    </source>
</evidence>
<dbReference type="GO" id="GO:0002376">
    <property type="term" value="P:immune system process"/>
    <property type="evidence" value="ECO:0007669"/>
    <property type="project" value="UniProtKB-KW"/>
</dbReference>
<sequence length="255" mass="29205">MPDQQTSVAPHNNKGGNDSSMKKDPKEKPVANKRKESNKESVQHVSSTPIIPPEHCDSHVSKYSSNMDICRICHCEGETEAPLVAPCICSGSLRWVHQACLQKWIKSADTKSCELCKFEFIMTTKVKPFQEWERLQMTSVEKRKIICSVTFHIVAITCVVWSLYVLIDRTTEEMRRGVLEWPFWTKIIVVAIGFTGGLVFMYVQCKMYVNLCHRWRAYNRVIYIENIYEHPSESKLCESCKKDSSSSLCGDVQLA</sequence>
<dbReference type="AlphaFoldDB" id="A0A6P7SDP4"/>
<evidence type="ECO:0000256" key="2">
    <source>
        <dbReference type="ARBA" id="ARBA00004177"/>
    </source>
</evidence>
<name>A0A6P7SDP4_9MOLL</name>
<organism evidence="8 9">
    <name type="scientific">Octopus sinensis</name>
    <name type="common">East Asian common octopus</name>
    <dbReference type="NCBI Taxonomy" id="2607531"/>
    <lineage>
        <taxon>Eukaryota</taxon>
        <taxon>Metazoa</taxon>
        <taxon>Spiralia</taxon>
        <taxon>Lophotrochozoa</taxon>
        <taxon>Mollusca</taxon>
        <taxon>Cephalopoda</taxon>
        <taxon>Coleoidea</taxon>
        <taxon>Octopodiformes</taxon>
        <taxon>Octopoda</taxon>
        <taxon>Incirrata</taxon>
        <taxon>Octopodidae</taxon>
        <taxon>Octopus</taxon>
    </lineage>
</organism>
<protein>
    <submittedName>
        <fullName evidence="9">E3 ubiquitin-protein ligase MARCHF8</fullName>
    </submittedName>
</protein>
<dbReference type="PROSITE" id="PS51292">
    <property type="entry name" value="ZF_RING_CH"/>
    <property type="match status" value="1"/>
</dbReference>
<evidence type="ECO:0000256" key="1">
    <source>
        <dbReference type="ARBA" id="ARBA00004127"/>
    </source>
</evidence>
<evidence type="ECO:0000313" key="9">
    <source>
        <dbReference type="RefSeq" id="XP_029636168.1"/>
    </source>
</evidence>
<evidence type="ECO:0000256" key="6">
    <source>
        <dbReference type="ARBA" id="ARBA00022833"/>
    </source>
</evidence>
<dbReference type="Proteomes" id="UP000515154">
    <property type="component" value="Linkage group LG5"/>
</dbReference>
<evidence type="ECO:0000256" key="4">
    <source>
        <dbReference type="ARBA" id="ARBA00022723"/>
    </source>
</evidence>
<dbReference type="RefSeq" id="XP_029636168.1">
    <property type="nucleotide sequence ID" value="XM_029780308.2"/>
</dbReference>
<evidence type="ECO:0000313" key="8">
    <source>
        <dbReference type="Proteomes" id="UP000515154"/>
    </source>
</evidence>
<comment type="subcellular location">
    <subcellularLocation>
        <location evidence="1">Endomembrane system</location>
        <topology evidence="1">Multi-pass membrane protein</topology>
    </subcellularLocation>
    <subcellularLocation>
        <location evidence="2">Endosome</location>
    </subcellularLocation>
    <subcellularLocation>
        <location evidence="3">Lysosome membrane</location>
    </subcellularLocation>
</comment>
<keyword evidence="6" id="KW-0862">Zinc</keyword>
<keyword evidence="7" id="KW-0391">Immunity</keyword>
<dbReference type="KEGG" id="osn:115211669"/>
<reference evidence="9" key="1">
    <citation type="submission" date="2025-08" db="UniProtKB">
        <authorList>
            <consortium name="RefSeq"/>
        </authorList>
    </citation>
    <scope>IDENTIFICATION</scope>
</reference>
<dbReference type="SMART" id="SM00744">
    <property type="entry name" value="RINGv"/>
    <property type="match status" value="1"/>
</dbReference>
<evidence type="ECO:0000256" key="7">
    <source>
        <dbReference type="ARBA" id="ARBA00022859"/>
    </source>
</evidence>
<keyword evidence="8" id="KW-1185">Reference proteome</keyword>
<dbReference type="InterPro" id="IPR013083">
    <property type="entry name" value="Znf_RING/FYVE/PHD"/>
</dbReference>
<accession>A0A6P7SDP4</accession>
<dbReference type="GO" id="GO:0005765">
    <property type="term" value="C:lysosomal membrane"/>
    <property type="evidence" value="ECO:0007669"/>
    <property type="project" value="UniProtKB-SubCell"/>
</dbReference>
<dbReference type="SUPFAM" id="SSF57850">
    <property type="entry name" value="RING/U-box"/>
    <property type="match status" value="1"/>
</dbReference>
<dbReference type="GO" id="GO:0008270">
    <property type="term" value="F:zinc ion binding"/>
    <property type="evidence" value="ECO:0007669"/>
    <property type="project" value="UniProtKB-KW"/>
</dbReference>
<dbReference type="PANTHER" id="PTHR45981">
    <property type="entry name" value="LD02310P"/>
    <property type="match status" value="1"/>
</dbReference>
<keyword evidence="4" id="KW-0479">Metal-binding</keyword>
<proteinExistence type="predicted"/>